<evidence type="ECO:0000256" key="7">
    <source>
        <dbReference type="ARBA" id="ARBA00022833"/>
    </source>
</evidence>
<evidence type="ECO:0000256" key="1">
    <source>
        <dbReference type="ARBA" id="ARBA00001947"/>
    </source>
</evidence>
<dbReference type="InterPro" id="IPR000718">
    <property type="entry name" value="Peptidase_M13"/>
</dbReference>
<feature type="domain" description="Peptidase M13 C-terminal" evidence="10">
    <location>
        <begin position="645"/>
        <end position="851"/>
    </location>
</feature>
<dbReference type="AlphaFoldDB" id="A0A8S1DNE8"/>
<dbReference type="PRINTS" id="PR00786">
    <property type="entry name" value="NEPRILYSIN"/>
</dbReference>
<dbReference type="Gene3D" id="3.40.390.10">
    <property type="entry name" value="Collagenase (Catalytic Domain)"/>
    <property type="match status" value="2"/>
</dbReference>
<feature type="transmembrane region" description="Helical" evidence="9">
    <location>
        <begin position="69"/>
        <end position="92"/>
    </location>
</feature>
<dbReference type="PANTHER" id="PTHR11733">
    <property type="entry name" value="ZINC METALLOPROTEASE FAMILY M13 NEPRILYSIN-RELATED"/>
    <property type="match status" value="1"/>
</dbReference>
<evidence type="ECO:0000313" key="12">
    <source>
        <dbReference type="EMBL" id="CAB3381763.1"/>
    </source>
</evidence>
<dbReference type="CDD" id="cd08662">
    <property type="entry name" value="M13"/>
    <property type="match status" value="1"/>
</dbReference>
<comment type="similarity">
    <text evidence="3">Belongs to the peptidase M13 family.</text>
</comment>
<evidence type="ECO:0000256" key="6">
    <source>
        <dbReference type="ARBA" id="ARBA00022801"/>
    </source>
</evidence>
<gene>
    <name evidence="12" type="ORF">CLODIP_2_CD06312</name>
</gene>
<dbReference type="Proteomes" id="UP000494165">
    <property type="component" value="Unassembled WGS sequence"/>
</dbReference>
<evidence type="ECO:0008006" key="14">
    <source>
        <dbReference type="Google" id="ProtNLM"/>
    </source>
</evidence>
<proteinExistence type="inferred from homology"/>
<dbReference type="GO" id="GO:0005886">
    <property type="term" value="C:plasma membrane"/>
    <property type="evidence" value="ECO:0007669"/>
    <property type="project" value="UniProtKB-SubCell"/>
</dbReference>
<evidence type="ECO:0000259" key="10">
    <source>
        <dbReference type="Pfam" id="PF01431"/>
    </source>
</evidence>
<evidence type="ECO:0000256" key="3">
    <source>
        <dbReference type="ARBA" id="ARBA00007357"/>
    </source>
</evidence>
<dbReference type="InterPro" id="IPR008753">
    <property type="entry name" value="Peptidase_M13_N"/>
</dbReference>
<dbReference type="GO" id="GO:0016485">
    <property type="term" value="P:protein processing"/>
    <property type="evidence" value="ECO:0007669"/>
    <property type="project" value="TreeGrafter"/>
</dbReference>
<evidence type="ECO:0000256" key="8">
    <source>
        <dbReference type="ARBA" id="ARBA00023049"/>
    </source>
</evidence>
<reference evidence="12 13" key="1">
    <citation type="submission" date="2020-04" db="EMBL/GenBank/DDBJ databases">
        <authorList>
            <person name="Alioto T."/>
            <person name="Alioto T."/>
            <person name="Gomez Garrido J."/>
        </authorList>
    </citation>
    <scope>NUCLEOTIDE SEQUENCE [LARGE SCALE GENOMIC DNA]</scope>
</reference>
<keyword evidence="6" id="KW-0378">Hydrolase</keyword>
<evidence type="ECO:0000313" key="13">
    <source>
        <dbReference type="Proteomes" id="UP000494165"/>
    </source>
</evidence>
<dbReference type="PANTHER" id="PTHR11733:SF133">
    <property type="entry name" value="PHOSPHATE-REGULATING NEUTRAL ENDOPEPTIDASE PHEX"/>
    <property type="match status" value="1"/>
</dbReference>
<feature type="domain" description="Peptidase M13 N-terminal" evidence="11">
    <location>
        <begin position="125"/>
        <end position="586"/>
    </location>
</feature>
<dbReference type="Pfam" id="PF01431">
    <property type="entry name" value="Peptidase_M13"/>
    <property type="match status" value="1"/>
</dbReference>
<evidence type="ECO:0000256" key="5">
    <source>
        <dbReference type="ARBA" id="ARBA00022723"/>
    </source>
</evidence>
<keyword evidence="7" id="KW-0862">Zinc</keyword>
<keyword evidence="13" id="KW-1185">Reference proteome</keyword>
<comment type="subcellular location">
    <subcellularLocation>
        <location evidence="2">Cell membrane</location>
        <topology evidence="2">Single-pass type II membrane protein</topology>
    </subcellularLocation>
</comment>
<dbReference type="PROSITE" id="PS51885">
    <property type="entry name" value="NEPRILYSIN"/>
    <property type="match status" value="1"/>
</dbReference>
<dbReference type="OrthoDB" id="6475849at2759"/>
<dbReference type="SUPFAM" id="SSF55486">
    <property type="entry name" value="Metalloproteases ('zincins'), catalytic domain"/>
    <property type="match status" value="2"/>
</dbReference>
<dbReference type="GO" id="GO:0046872">
    <property type="term" value="F:metal ion binding"/>
    <property type="evidence" value="ECO:0007669"/>
    <property type="project" value="UniProtKB-KW"/>
</dbReference>
<dbReference type="Gene3D" id="1.10.1380.10">
    <property type="entry name" value="Neutral endopeptidase , domain2"/>
    <property type="match status" value="2"/>
</dbReference>
<evidence type="ECO:0000259" key="11">
    <source>
        <dbReference type="Pfam" id="PF05649"/>
    </source>
</evidence>
<comment type="cofactor">
    <cofactor evidence="1">
        <name>Zn(2+)</name>
        <dbReference type="ChEBI" id="CHEBI:29105"/>
    </cofactor>
</comment>
<keyword evidence="9" id="KW-0472">Membrane</keyword>
<comment type="caution">
    <text evidence="12">The sequence shown here is derived from an EMBL/GenBank/DDBJ whole genome shotgun (WGS) entry which is preliminary data.</text>
</comment>
<dbReference type="Pfam" id="PF05649">
    <property type="entry name" value="Peptidase_M13_N"/>
    <property type="match status" value="1"/>
</dbReference>
<dbReference type="GO" id="GO:0004222">
    <property type="term" value="F:metalloendopeptidase activity"/>
    <property type="evidence" value="ECO:0007669"/>
    <property type="project" value="InterPro"/>
</dbReference>
<dbReference type="InterPro" id="IPR024079">
    <property type="entry name" value="MetalloPept_cat_dom_sf"/>
</dbReference>
<keyword evidence="9" id="KW-1133">Transmembrane helix</keyword>
<keyword evidence="8" id="KW-0482">Metalloprotease</keyword>
<dbReference type="EMBL" id="CADEPI010000246">
    <property type="protein sequence ID" value="CAB3381763.1"/>
    <property type="molecule type" value="Genomic_DNA"/>
</dbReference>
<keyword evidence="5" id="KW-0479">Metal-binding</keyword>
<evidence type="ECO:0000256" key="2">
    <source>
        <dbReference type="ARBA" id="ARBA00004401"/>
    </source>
</evidence>
<keyword evidence="4" id="KW-0645">Protease</keyword>
<dbReference type="InterPro" id="IPR042089">
    <property type="entry name" value="Peptidase_M13_dom_2"/>
</dbReference>
<evidence type="ECO:0000256" key="9">
    <source>
        <dbReference type="SAM" id="Phobius"/>
    </source>
</evidence>
<protein>
    <recommendedName>
        <fullName evidence="14">Peptidase M13 N-terminal domain-containing protein</fullName>
    </recommendedName>
</protein>
<name>A0A8S1DNE8_9INSE</name>
<organism evidence="12 13">
    <name type="scientific">Cloeon dipterum</name>
    <dbReference type="NCBI Taxonomy" id="197152"/>
    <lineage>
        <taxon>Eukaryota</taxon>
        <taxon>Metazoa</taxon>
        <taxon>Ecdysozoa</taxon>
        <taxon>Arthropoda</taxon>
        <taxon>Hexapoda</taxon>
        <taxon>Insecta</taxon>
        <taxon>Pterygota</taxon>
        <taxon>Palaeoptera</taxon>
        <taxon>Ephemeroptera</taxon>
        <taxon>Pisciforma</taxon>
        <taxon>Baetidae</taxon>
        <taxon>Cloeon</taxon>
    </lineage>
</organism>
<sequence length="852" mass="97052">MIARNDVLFTKSPRNFHTISEKINYPYDLPTTPAAAVSIGRKAKLLSQKVAIKRRFSWLKPKTKKEKRLLAVILALCGISLILFALALMFALRQNGYDESKVCRSNSCIAAAAMVLQNMDSSADPCVDFYQFACGNFLLNHPIPDSDQSTDWFLDRKLSVKREIRDTLMFKKSSPYEPFPVRQLRGFFSDCIDTDSMEQKGIQPVRNLLRKVEIPSLPSLLTSGATAAPSPRFNWQRSAALAKRASGVDLFVGVSVYPDALNNTRNMLGLVPPNWQNALLAGNWRKMEKNILLHDSKYIEKVERSHRPKRSLSPQRQQAQQREVLLRQDYMRRVVESVMASGIAKGPEYGRARRFRRQLAQIPEAQQVEDFAPVDFATKQMYALEGMLYAANNGSGADSDYQMLTVDELQKLTDRAAGQNAKIAINWDLFFTVIFENTNLSLSQTDQIQVYVPYVQNLAAILANTQPATVEALMWWLLVDASLFHTTRQLRQIRLAYVEDVTYGQTAPSRSMYCAGLSNKMMGMAVSYLFATPSFVRSAREKVGEMMDDIRSSFIDRVNTLDWMDEETRRATLKKVNAMRVNIAFPDFLLKEGGVENFYRGLEFEEGQFFYNLLALQQLHTRNMLTALLKINQDEVWASDPTDVNAYHTFQANTITVPAAILQFPFFNLGMDVLNYGALGSILGHELTHGFDNTGRLYDENGNFRPWWTNKTAIEYENRTSCFVEQYNKFRIPELHANVNGMLTLGENIADNGGIRGSVRAYQKLRERSSDDLKELLPGLEFLLPEQLLHLIFANLWCEQSSFLAMKWSLNEAHAPNRARIWGTLGNSRHFAEVWKCPLHSAMHPMEKCELW</sequence>
<accession>A0A8S1DNE8</accession>
<keyword evidence="9" id="KW-0812">Transmembrane</keyword>
<dbReference type="InterPro" id="IPR018497">
    <property type="entry name" value="Peptidase_M13_C"/>
</dbReference>
<evidence type="ECO:0000256" key="4">
    <source>
        <dbReference type="ARBA" id="ARBA00022670"/>
    </source>
</evidence>